<keyword evidence="11" id="KW-1185">Reference proteome</keyword>
<dbReference type="GO" id="GO:0048476">
    <property type="term" value="C:Holliday junction resolvase complex"/>
    <property type="evidence" value="ECO:0007669"/>
    <property type="project" value="UniProtKB-UniRule"/>
</dbReference>
<evidence type="ECO:0000313" key="12">
    <source>
        <dbReference type="Proteomes" id="UP000290013"/>
    </source>
</evidence>
<keyword evidence="2 6" id="KW-0227">DNA damage</keyword>
<dbReference type="EMBL" id="FNHD01000015">
    <property type="protein sequence ID" value="SDM16922.1"/>
    <property type="molecule type" value="Genomic_DNA"/>
</dbReference>
<dbReference type="AlphaFoldDB" id="A0A1G9R0V1"/>
<comment type="function">
    <text evidence="6">The RuvA-RuvB-RuvC complex processes Holliday junction (HJ) DNA during genetic recombination and DNA repair, while the RuvA-RuvB complex plays an important role in the rescue of blocked DNA replication forks via replication fork reversal (RFR). RuvA specifically binds to HJ cruciform DNA, conferring on it an open structure. The RuvB hexamer acts as an ATP-dependent pump, pulling dsDNA into and through the RuvAB complex. HJ branch migration allows RuvC to scan DNA until it finds its consensus sequence, where it cleaves and resolves the cruciform DNA.</text>
</comment>
<dbReference type="HAMAP" id="MF_00031">
    <property type="entry name" value="DNA_HJ_migration_RuvA"/>
    <property type="match status" value="1"/>
</dbReference>
<dbReference type="GO" id="GO:0005737">
    <property type="term" value="C:cytoplasm"/>
    <property type="evidence" value="ECO:0007669"/>
    <property type="project" value="UniProtKB-SubCell"/>
</dbReference>
<evidence type="ECO:0000313" key="11">
    <source>
        <dbReference type="Proteomes" id="UP000199242"/>
    </source>
</evidence>
<dbReference type="NCBIfam" id="TIGR00084">
    <property type="entry name" value="ruvA"/>
    <property type="match status" value="1"/>
</dbReference>
<keyword evidence="3 6" id="KW-0238">DNA-binding</keyword>
<dbReference type="GO" id="GO:0000400">
    <property type="term" value="F:four-way junction DNA binding"/>
    <property type="evidence" value="ECO:0007669"/>
    <property type="project" value="UniProtKB-UniRule"/>
</dbReference>
<dbReference type="GO" id="GO:0016787">
    <property type="term" value="F:hydrolase activity"/>
    <property type="evidence" value="ECO:0007669"/>
    <property type="project" value="UniProtKB-KW"/>
</dbReference>
<dbReference type="InterPro" id="IPR013849">
    <property type="entry name" value="DNA_helicase_Holl-junc_RuvA_I"/>
</dbReference>
<gene>
    <name evidence="6 10" type="primary">ruvA</name>
    <name evidence="10" type="ORF">NCTC12078_01405</name>
    <name evidence="9" type="ORF">SAMN05216273_11574</name>
</gene>
<evidence type="ECO:0000256" key="5">
    <source>
        <dbReference type="ARBA" id="ARBA00023204"/>
    </source>
</evidence>
<dbReference type="CDD" id="cd14332">
    <property type="entry name" value="UBA_RuvA_C"/>
    <property type="match status" value="1"/>
</dbReference>
<comment type="domain">
    <text evidence="6">Has three domains with a flexible linker between the domains II and III and assumes an 'L' shape. Domain III is highly mobile and contacts RuvB.</text>
</comment>
<dbReference type="GO" id="GO:0009378">
    <property type="term" value="F:four-way junction helicase activity"/>
    <property type="evidence" value="ECO:0007669"/>
    <property type="project" value="InterPro"/>
</dbReference>
<feature type="region of interest" description="Domain III" evidence="6">
    <location>
        <begin position="145"/>
        <end position="194"/>
    </location>
</feature>
<keyword evidence="10" id="KW-0378">Hydrolase</keyword>
<evidence type="ECO:0000313" key="10">
    <source>
        <dbReference type="EMBL" id="VFB03394.1"/>
    </source>
</evidence>
<keyword evidence="10" id="KW-0547">Nucleotide-binding</keyword>
<proteinExistence type="inferred from homology"/>
<keyword evidence="10" id="KW-0067">ATP-binding</keyword>
<comment type="subcellular location">
    <subcellularLocation>
        <location evidence="6">Cytoplasm</location>
    </subcellularLocation>
</comment>
<evidence type="ECO:0000256" key="2">
    <source>
        <dbReference type="ARBA" id="ARBA00022763"/>
    </source>
</evidence>
<dbReference type="Gene3D" id="2.40.50.140">
    <property type="entry name" value="Nucleic acid-binding proteins"/>
    <property type="match status" value="1"/>
</dbReference>
<evidence type="ECO:0000259" key="8">
    <source>
        <dbReference type="Pfam" id="PF07499"/>
    </source>
</evidence>
<evidence type="ECO:0000256" key="3">
    <source>
        <dbReference type="ARBA" id="ARBA00023125"/>
    </source>
</evidence>
<comment type="caution">
    <text evidence="6">Lacks conserved residue(s) required for the propagation of feature annotation.</text>
</comment>
<accession>A0A4V6IDG8</accession>
<feature type="domain" description="Holliday junction DNA helicase RuvA C-terminal" evidence="8">
    <location>
        <begin position="151"/>
        <end position="193"/>
    </location>
</feature>
<keyword evidence="1 6" id="KW-0963">Cytoplasm</keyword>
<feature type="domain" description="DNA helicase Holliday junction RuvA type" evidence="7">
    <location>
        <begin position="1"/>
        <end position="61"/>
    </location>
</feature>
<dbReference type="KEGG" id="ctai:NCTC12078_01405"/>
<feature type="region of interest" description="Domain II" evidence="6">
    <location>
        <begin position="64"/>
        <end position="141"/>
    </location>
</feature>
<dbReference type="SUPFAM" id="SSF50249">
    <property type="entry name" value="Nucleic acid-binding proteins"/>
    <property type="match status" value="1"/>
</dbReference>
<dbReference type="SUPFAM" id="SSF46929">
    <property type="entry name" value="DNA helicase RuvA subunit, C-terminal domain"/>
    <property type="match status" value="1"/>
</dbReference>
<dbReference type="Proteomes" id="UP000199242">
    <property type="component" value="Unassembled WGS sequence"/>
</dbReference>
<dbReference type="SUPFAM" id="SSF47781">
    <property type="entry name" value="RuvA domain 2-like"/>
    <property type="match status" value="1"/>
</dbReference>
<dbReference type="InterPro" id="IPR011114">
    <property type="entry name" value="RuvA_C"/>
</dbReference>
<comment type="similarity">
    <text evidence="6">Belongs to the RuvA family.</text>
</comment>
<dbReference type="EMBL" id="LR215974">
    <property type="protein sequence ID" value="VFB03394.1"/>
    <property type="molecule type" value="Genomic_DNA"/>
</dbReference>
<keyword evidence="5 6" id="KW-0234">DNA repair</keyword>
<dbReference type="STRING" id="1141221.SAMN05216273_11574"/>
<keyword evidence="10" id="KW-0347">Helicase</keyword>
<dbReference type="InterPro" id="IPR000085">
    <property type="entry name" value="RuvA"/>
</dbReference>
<dbReference type="OrthoDB" id="5293449at2"/>
<dbReference type="Proteomes" id="UP000290013">
    <property type="component" value="Chromosome"/>
</dbReference>
<organism evidence="10 12">
    <name type="scientific">Chryseobacterium taihuense</name>
    <dbReference type="NCBI Taxonomy" id="1141221"/>
    <lineage>
        <taxon>Bacteria</taxon>
        <taxon>Pseudomonadati</taxon>
        <taxon>Bacteroidota</taxon>
        <taxon>Flavobacteriia</taxon>
        <taxon>Flavobacteriales</taxon>
        <taxon>Weeksellaceae</taxon>
        <taxon>Chryseobacterium group</taxon>
        <taxon>Chryseobacterium</taxon>
    </lineage>
</organism>
<evidence type="ECO:0000313" key="9">
    <source>
        <dbReference type="EMBL" id="SDM16922.1"/>
    </source>
</evidence>
<evidence type="ECO:0000256" key="1">
    <source>
        <dbReference type="ARBA" id="ARBA00022490"/>
    </source>
</evidence>
<keyword evidence="4 6" id="KW-0233">DNA recombination</keyword>
<dbReference type="GO" id="GO:0005524">
    <property type="term" value="F:ATP binding"/>
    <property type="evidence" value="ECO:0007669"/>
    <property type="project" value="InterPro"/>
</dbReference>
<dbReference type="GO" id="GO:0009379">
    <property type="term" value="C:Holliday junction helicase complex"/>
    <property type="evidence" value="ECO:0007669"/>
    <property type="project" value="InterPro"/>
</dbReference>
<protein>
    <recommendedName>
        <fullName evidence="6">Holliday junction branch migration complex subunit RuvA</fullName>
    </recommendedName>
</protein>
<evidence type="ECO:0000256" key="6">
    <source>
        <dbReference type="HAMAP-Rule" id="MF_00031"/>
    </source>
</evidence>
<reference evidence="10 12" key="2">
    <citation type="submission" date="2019-02" db="EMBL/GenBank/DDBJ databases">
        <authorList>
            <consortium name="Pathogen Informatics"/>
        </authorList>
    </citation>
    <scope>NUCLEOTIDE SEQUENCE [LARGE SCALE GENOMIC DNA]</scope>
    <source>
        <strain evidence="10 12">3012STDY6944375</strain>
    </source>
</reference>
<dbReference type="Pfam" id="PF07499">
    <property type="entry name" value="RuvA_C"/>
    <property type="match status" value="1"/>
</dbReference>
<evidence type="ECO:0000256" key="4">
    <source>
        <dbReference type="ARBA" id="ARBA00023172"/>
    </source>
</evidence>
<dbReference type="Gene3D" id="1.10.150.20">
    <property type="entry name" value="5' to 3' exonuclease, C-terminal subdomain"/>
    <property type="match status" value="1"/>
</dbReference>
<sequence length="194" mass="21214">MIFSLQGIVQELTPTYAVINVNGVGYYAGISLMTSQKLTLHKETFLFIQQIIREDAHLLFGFHSRAEKEMFNLLISVNGVGAVSALILLSTLSLHEIAAAILSGNSAVIQKAKGIGAKTAERIIVDLKDKVQKFNNAEDNISSGANNKIKDESLSALEVLGIPKRTSEKIADRILKQDPEISVEELVKQILKNI</sequence>
<dbReference type="Gene3D" id="1.10.8.10">
    <property type="entry name" value="DNA helicase RuvA subunit, C-terminal domain"/>
    <property type="match status" value="1"/>
</dbReference>
<dbReference type="Pfam" id="PF01330">
    <property type="entry name" value="RuvA_N"/>
    <property type="match status" value="1"/>
</dbReference>
<evidence type="ECO:0000259" key="7">
    <source>
        <dbReference type="Pfam" id="PF01330"/>
    </source>
</evidence>
<dbReference type="Pfam" id="PF14520">
    <property type="entry name" value="HHH_5"/>
    <property type="match status" value="1"/>
</dbReference>
<accession>A0A1G9R0V1</accession>
<reference evidence="9 11" key="1">
    <citation type="submission" date="2016-10" db="EMBL/GenBank/DDBJ databases">
        <authorList>
            <person name="Varghese N."/>
            <person name="Submissions S."/>
        </authorList>
    </citation>
    <scope>NUCLEOTIDE SEQUENCE [LARGE SCALE GENOMIC DNA]</scope>
    <source>
        <strain evidence="9 11">CGMCC 1.10941</strain>
    </source>
</reference>
<dbReference type="InterPro" id="IPR036267">
    <property type="entry name" value="RuvA_C_sf"/>
</dbReference>
<comment type="subunit">
    <text evidence="6">Homotetramer. Forms an RuvA(8)-RuvB(12)-Holliday junction (HJ) complex. HJ DNA is sandwiched between 2 RuvA tetramers; dsDNA enters through RuvA and exits via RuvB. An RuvB hexamer assembles on each DNA strand where it exits the tetramer. Each RuvB hexamer is contacted by two RuvA subunits (via domain III) on 2 adjacent RuvB subunits; this complex drives branch migration. In the full resolvosome a probable DNA-RuvA(4)-RuvB(12)-RuvC(2) complex forms which resolves the HJ.</text>
</comment>
<dbReference type="InterPro" id="IPR010994">
    <property type="entry name" value="RuvA_2-like"/>
</dbReference>
<dbReference type="RefSeq" id="WP_089745003.1">
    <property type="nucleotide sequence ID" value="NZ_FNHD01000015.1"/>
</dbReference>
<name>A0A1G9R0V1_9FLAO</name>
<dbReference type="GO" id="GO:0006310">
    <property type="term" value="P:DNA recombination"/>
    <property type="evidence" value="ECO:0007669"/>
    <property type="project" value="UniProtKB-UniRule"/>
</dbReference>
<dbReference type="InterPro" id="IPR012340">
    <property type="entry name" value="NA-bd_OB-fold"/>
</dbReference>
<dbReference type="GO" id="GO:0006281">
    <property type="term" value="P:DNA repair"/>
    <property type="evidence" value="ECO:0007669"/>
    <property type="project" value="UniProtKB-UniRule"/>
</dbReference>